<dbReference type="EMBL" id="JAEPRD010000562">
    <property type="protein sequence ID" value="KAG2190784.1"/>
    <property type="molecule type" value="Genomic_DNA"/>
</dbReference>
<dbReference type="InterPro" id="IPR001878">
    <property type="entry name" value="Znf_CCHC"/>
</dbReference>
<gene>
    <name evidence="3" type="ORF">INT47_000266</name>
</gene>
<proteinExistence type="predicted"/>
<accession>A0A8H7QDB1</accession>
<evidence type="ECO:0000256" key="1">
    <source>
        <dbReference type="PROSITE-ProRule" id="PRU00047"/>
    </source>
</evidence>
<dbReference type="Pfam" id="PF03732">
    <property type="entry name" value="Retrotrans_gag"/>
    <property type="match status" value="1"/>
</dbReference>
<dbReference type="Pfam" id="PF00098">
    <property type="entry name" value="zf-CCHC"/>
    <property type="match status" value="1"/>
</dbReference>
<dbReference type="CDD" id="cd00303">
    <property type="entry name" value="retropepsin_like"/>
    <property type="match status" value="1"/>
</dbReference>
<protein>
    <recommendedName>
        <fullName evidence="2">CCHC-type domain-containing protein</fullName>
    </recommendedName>
</protein>
<dbReference type="AlphaFoldDB" id="A0A8H7QDB1"/>
<dbReference type="PROSITE" id="PS50158">
    <property type="entry name" value="ZF_CCHC"/>
    <property type="match status" value="1"/>
</dbReference>
<dbReference type="InterPro" id="IPR005162">
    <property type="entry name" value="Retrotrans_gag_dom"/>
</dbReference>
<evidence type="ECO:0000313" key="3">
    <source>
        <dbReference type="EMBL" id="KAG2190784.1"/>
    </source>
</evidence>
<keyword evidence="1" id="KW-0863">Zinc-finger</keyword>
<organism evidence="3 4">
    <name type="scientific">Mucor saturninus</name>
    <dbReference type="NCBI Taxonomy" id="64648"/>
    <lineage>
        <taxon>Eukaryota</taxon>
        <taxon>Fungi</taxon>
        <taxon>Fungi incertae sedis</taxon>
        <taxon>Mucoromycota</taxon>
        <taxon>Mucoromycotina</taxon>
        <taxon>Mucoromycetes</taxon>
        <taxon>Mucorales</taxon>
        <taxon>Mucorineae</taxon>
        <taxon>Mucoraceae</taxon>
        <taxon>Mucor</taxon>
    </lineage>
</organism>
<dbReference type="SUPFAM" id="SSF57756">
    <property type="entry name" value="Retrovirus zinc finger-like domains"/>
    <property type="match status" value="1"/>
</dbReference>
<name>A0A8H7QDB1_9FUNG</name>
<dbReference type="SMART" id="SM00343">
    <property type="entry name" value="ZnF_C2HC"/>
    <property type="match status" value="1"/>
</dbReference>
<evidence type="ECO:0000313" key="4">
    <source>
        <dbReference type="Proteomes" id="UP000603453"/>
    </source>
</evidence>
<dbReference type="InterPro" id="IPR032567">
    <property type="entry name" value="RTL1-rel"/>
</dbReference>
<evidence type="ECO:0000259" key="2">
    <source>
        <dbReference type="PROSITE" id="PS50158"/>
    </source>
</evidence>
<comment type="caution">
    <text evidence="3">The sequence shown here is derived from an EMBL/GenBank/DDBJ whole genome shotgun (WGS) entry which is preliminary data.</text>
</comment>
<dbReference type="InterPro" id="IPR036875">
    <property type="entry name" value="Znf_CCHC_sf"/>
</dbReference>
<dbReference type="Gene3D" id="4.10.60.10">
    <property type="entry name" value="Zinc finger, CCHC-type"/>
    <property type="match status" value="1"/>
</dbReference>
<keyword evidence="1" id="KW-0479">Metal-binding</keyword>
<reference evidence="3" key="1">
    <citation type="submission" date="2020-12" db="EMBL/GenBank/DDBJ databases">
        <title>Metabolic potential, ecology and presence of endohyphal bacteria is reflected in genomic diversity of Mucoromycotina.</title>
        <authorList>
            <person name="Muszewska A."/>
            <person name="Okrasinska A."/>
            <person name="Steczkiewicz K."/>
            <person name="Drgas O."/>
            <person name="Orlowska M."/>
            <person name="Perlinska-Lenart U."/>
            <person name="Aleksandrzak-Piekarczyk T."/>
            <person name="Szatraj K."/>
            <person name="Zielenkiewicz U."/>
            <person name="Pilsyk S."/>
            <person name="Malc E."/>
            <person name="Mieczkowski P."/>
            <person name="Kruszewska J.S."/>
            <person name="Biernat P."/>
            <person name="Pawlowska J."/>
        </authorList>
    </citation>
    <scope>NUCLEOTIDE SEQUENCE</scope>
    <source>
        <strain evidence="3">WA0000017839</strain>
    </source>
</reference>
<feature type="domain" description="CCHC-type" evidence="2">
    <location>
        <begin position="277"/>
        <end position="291"/>
    </location>
</feature>
<dbReference type="PANTHER" id="PTHR15503:SF22">
    <property type="entry name" value="TRANSPOSON TY3-I GAG POLYPROTEIN"/>
    <property type="match status" value="1"/>
</dbReference>
<dbReference type="OrthoDB" id="2266810at2759"/>
<dbReference type="GO" id="GO:0003676">
    <property type="term" value="F:nucleic acid binding"/>
    <property type="evidence" value="ECO:0007669"/>
    <property type="project" value="InterPro"/>
</dbReference>
<sequence>MPDNIELQKLIDEISNLRRENAELKSKEQQQVISSPEPKVNDPACFHGDPRLTSTFILQLQIVFTCQPLRYASHGAKIGYASSFLRDAAFDWFAPFLRQNNNEVLEDYTRFIQELNMAFGEADAVGNAERKLDTMRQGRQTIATMAGEFRRVAANVSWNESALCAAFYRALNEELKDELARAPRPGTLNELIEACMRIDNRIQERRLERARTNRTYGNSYNTANMFRANHHQPTINPATRPHQYTGPTPMEIDATRMAPRGPLTPEEKDRRRNLGLCLYCGQPGHMARQCPVKSTPMSVHATTEQGKDQVQVHHADLVNQYQIPIKNKNLPLPIYVVDGRELAGGAITKETTTLLFSVGGHTEPATFHVLPFSTYPIILGTSWCASHDPVILSWKSHSSPYNQSKNQIT</sequence>
<keyword evidence="1" id="KW-0862">Zinc</keyword>
<keyword evidence="4" id="KW-1185">Reference proteome</keyword>
<dbReference type="Proteomes" id="UP000603453">
    <property type="component" value="Unassembled WGS sequence"/>
</dbReference>
<dbReference type="GO" id="GO:0008270">
    <property type="term" value="F:zinc ion binding"/>
    <property type="evidence" value="ECO:0007669"/>
    <property type="project" value="UniProtKB-KW"/>
</dbReference>
<dbReference type="PANTHER" id="PTHR15503">
    <property type="entry name" value="LDOC1 RELATED"/>
    <property type="match status" value="1"/>
</dbReference>